<dbReference type="Proteomes" id="UP000298213">
    <property type="component" value="Unassembled WGS sequence"/>
</dbReference>
<dbReference type="PANTHER" id="PTHR12277">
    <property type="entry name" value="ALPHA/BETA HYDROLASE DOMAIN-CONTAINING PROTEIN"/>
    <property type="match status" value="1"/>
</dbReference>
<comment type="caution">
    <text evidence="2">The sequence shown here is derived from an EMBL/GenBank/DDBJ whole genome shotgun (WGS) entry which is preliminary data.</text>
</comment>
<sequence>MWKLLLLPILVYAAILVLMFALQTRLVFPAGLAAQQGPVPPGTRALSLETPDGETLRGVHIAGAMGSSDPLLLVFPGNAWNAADAAALVHDILPDHDVVAFHYRGYAPSGGKASGAALKADALRVHEAVVRRFPGRPIIACGFSVGTGVAASLAGKRDLAGLVLVTPFDSLARVAGGHYRWLPVRWLFRHAINAAGALEGRAVPTAIVAAGGDTLIPAERTDALRRRVPKLVFDTTIEDAGHNDIYAHPRFRRAMAEAVAAVVPRAVKTPTPRP</sequence>
<dbReference type="InterPro" id="IPR000073">
    <property type="entry name" value="AB_hydrolase_1"/>
</dbReference>
<gene>
    <name evidence="2" type="ORF">E2493_00275</name>
</gene>
<evidence type="ECO:0000259" key="1">
    <source>
        <dbReference type="Pfam" id="PF00561"/>
    </source>
</evidence>
<proteinExistence type="predicted"/>
<feature type="domain" description="AB hydrolase-1" evidence="1">
    <location>
        <begin position="70"/>
        <end position="188"/>
    </location>
</feature>
<reference evidence="2 3" key="1">
    <citation type="submission" date="2019-03" db="EMBL/GenBank/DDBJ databases">
        <title>Genome sequence of Sphingomonas sp. 17J27-24.</title>
        <authorList>
            <person name="Kim M."/>
            <person name="Maeng S."/>
            <person name="Sathiyaraj S."/>
        </authorList>
    </citation>
    <scope>NUCLEOTIDE SEQUENCE [LARGE SCALE GENOMIC DNA]</scope>
    <source>
        <strain evidence="2 3">17J27-24</strain>
    </source>
</reference>
<dbReference type="RefSeq" id="WP_135082540.1">
    <property type="nucleotide sequence ID" value="NZ_SPDV01000001.1"/>
</dbReference>
<dbReference type="SUPFAM" id="SSF53474">
    <property type="entry name" value="alpha/beta-Hydrolases"/>
    <property type="match status" value="1"/>
</dbReference>
<evidence type="ECO:0000313" key="3">
    <source>
        <dbReference type="Proteomes" id="UP000298213"/>
    </source>
</evidence>
<accession>A0A4Y8ZXE3</accession>
<organism evidence="2 3">
    <name type="scientific">Sphingomonas parva</name>
    <dbReference type="NCBI Taxonomy" id="2555898"/>
    <lineage>
        <taxon>Bacteria</taxon>
        <taxon>Pseudomonadati</taxon>
        <taxon>Pseudomonadota</taxon>
        <taxon>Alphaproteobacteria</taxon>
        <taxon>Sphingomonadales</taxon>
        <taxon>Sphingomonadaceae</taxon>
        <taxon>Sphingomonas</taxon>
    </lineage>
</organism>
<name>A0A4Y8ZXE3_9SPHN</name>
<dbReference type="Pfam" id="PF00561">
    <property type="entry name" value="Abhydrolase_1"/>
    <property type="match status" value="1"/>
</dbReference>
<dbReference type="PANTHER" id="PTHR12277:SF79">
    <property type="entry name" value="XAA-PRO DIPEPTIDYL-PEPTIDASE-RELATED"/>
    <property type="match status" value="1"/>
</dbReference>
<dbReference type="Gene3D" id="3.40.50.1820">
    <property type="entry name" value="alpha/beta hydrolase"/>
    <property type="match status" value="1"/>
</dbReference>
<dbReference type="AlphaFoldDB" id="A0A4Y8ZXE3"/>
<keyword evidence="3" id="KW-1185">Reference proteome</keyword>
<dbReference type="EMBL" id="SPDV01000001">
    <property type="protein sequence ID" value="TFI60187.1"/>
    <property type="molecule type" value="Genomic_DNA"/>
</dbReference>
<protein>
    <recommendedName>
        <fullName evidence="1">AB hydrolase-1 domain-containing protein</fullName>
    </recommendedName>
</protein>
<dbReference type="OrthoDB" id="9798884at2"/>
<evidence type="ECO:0000313" key="2">
    <source>
        <dbReference type="EMBL" id="TFI60187.1"/>
    </source>
</evidence>
<dbReference type="InterPro" id="IPR029058">
    <property type="entry name" value="AB_hydrolase_fold"/>
</dbReference>